<dbReference type="Gene3D" id="3.90.550.10">
    <property type="entry name" value="Spore Coat Polysaccharide Biosynthesis Protein SpsA, Chain A"/>
    <property type="match status" value="1"/>
</dbReference>
<dbReference type="Pfam" id="PF01793">
    <property type="entry name" value="Glyco_transf_15"/>
    <property type="match status" value="1"/>
</dbReference>
<dbReference type="GO" id="GO:0006487">
    <property type="term" value="P:protein N-linked glycosylation"/>
    <property type="evidence" value="ECO:0007669"/>
    <property type="project" value="TreeGrafter"/>
</dbReference>
<name>A0AAX4H5H4_9ASCO</name>
<dbReference type="SUPFAM" id="SSF53448">
    <property type="entry name" value="Nucleotide-diphospho-sugar transferases"/>
    <property type="match status" value="1"/>
</dbReference>
<gene>
    <name evidence="8" type="ORF">PUMCH_000979</name>
</gene>
<dbReference type="KEGG" id="asau:88172047"/>
<feature type="transmembrane region" description="Helical" evidence="6">
    <location>
        <begin position="75"/>
        <end position="95"/>
    </location>
</feature>
<feature type="chain" id="PRO_5043321031" description="Mannosyltransferase" evidence="7">
    <location>
        <begin position="29"/>
        <end position="511"/>
    </location>
</feature>
<evidence type="ECO:0000313" key="8">
    <source>
        <dbReference type="EMBL" id="WPK23734.1"/>
    </source>
</evidence>
<keyword evidence="6" id="KW-0472">Membrane</keyword>
<dbReference type="InterPro" id="IPR029044">
    <property type="entry name" value="Nucleotide-diphossugar_trans"/>
</dbReference>
<keyword evidence="3" id="KW-0328">Glycosyltransferase</keyword>
<dbReference type="InterPro" id="IPR002685">
    <property type="entry name" value="Glyco_trans_15"/>
</dbReference>
<keyword evidence="4" id="KW-0808">Transferase</keyword>
<dbReference type="GeneID" id="88172047"/>
<dbReference type="PANTHER" id="PTHR31121">
    <property type="entry name" value="ALPHA-1,2 MANNOSYLTRANSFERASE KTR1"/>
    <property type="match status" value="1"/>
</dbReference>
<sequence length="511" mass="60146">MRNILEFVSSPALLTLPSMLAILSYIRAEQDLSGIILTKYQTSTSQKSVFSNISSNFHDYIAPRIFLSRILFAPYYSIMIGRFIIVGLLALVAYLQLHKNDPLYNFNSLLLLQLNNSPWQQFLDYLSKDSSGNYDPVISKYGYNPLAKKQQKLSSNSYYETLFTGRNRTQIGRENATIVMLARNSDLKGALQSMRSLEDRFNNHYRYPWVFLNDKPFDSEFIMQTSAMASGQTFYELIPEEDWNPPPHIDKKKLERNIEKSQHIIYGFSHSYRNMCHFNLGYFYRQKRLLDYEWYFRVEPDVEYMCDFMYDPFELLRTTNKTYGFTITIPEYQETIPTLWDTVEDFMEKFPQHLHPNNALDFITTNDSDVFFHTVAKSDSRYNMCHFWSNFEIANLDFFRSQAYADYFDHLDKAGGFYYERWGDAPVHSIGVALLLDKNAIHHFDDIGYHHPPYMACPQSEEVRTIKRCICKIEGEKDAKGMDVLPPSCLPRWWRYGSGKKFLNEHPYELH</sequence>
<proteinExistence type="inferred from homology"/>
<evidence type="ECO:0000256" key="4">
    <source>
        <dbReference type="ARBA" id="ARBA00022679"/>
    </source>
</evidence>
<dbReference type="GO" id="GO:0016020">
    <property type="term" value="C:membrane"/>
    <property type="evidence" value="ECO:0007669"/>
    <property type="project" value="UniProtKB-SubCell"/>
</dbReference>
<comment type="similarity">
    <text evidence="2">Belongs to the glycosyltransferase 15 family.</text>
</comment>
<dbReference type="Proteomes" id="UP001338582">
    <property type="component" value="Chromosome 1"/>
</dbReference>
<evidence type="ECO:0000256" key="2">
    <source>
        <dbReference type="ARBA" id="ARBA00007677"/>
    </source>
</evidence>
<dbReference type="FunFam" id="3.90.550.10:FF:000051">
    <property type="entry name" value="Alpha-1,2-mannosyltransferase (Ktr4)"/>
    <property type="match status" value="1"/>
</dbReference>
<keyword evidence="7" id="KW-0732">Signal</keyword>
<comment type="subcellular location">
    <subcellularLocation>
        <location evidence="1">Membrane</location>
        <topology evidence="1">Single-pass type II membrane protein</topology>
    </subcellularLocation>
</comment>
<evidence type="ECO:0000313" key="9">
    <source>
        <dbReference type="Proteomes" id="UP001338582"/>
    </source>
</evidence>
<organism evidence="8 9">
    <name type="scientific">Australozyma saopauloensis</name>
    <dbReference type="NCBI Taxonomy" id="291208"/>
    <lineage>
        <taxon>Eukaryota</taxon>
        <taxon>Fungi</taxon>
        <taxon>Dikarya</taxon>
        <taxon>Ascomycota</taxon>
        <taxon>Saccharomycotina</taxon>
        <taxon>Pichiomycetes</taxon>
        <taxon>Metschnikowiaceae</taxon>
        <taxon>Australozyma</taxon>
    </lineage>
</organism>
<evidence type="ECO:0000256" key="3">
    <source>
        <dbReference type="ARBA" id="ARBA00022676"/>
    </source>
</evidence>
<protein>
    <recommendedName>
        <fullName evidence="10">Mannosyltransferase</fullName>
    </recommendedName>
</protein>
<evidence type="ECO:0000256" key="7">
    <source>
        <dbReference type="SAM" id="SignalP"/>
    </source>
</evidence>
<reference evidence="8 9" key="1">
    <citation type="submission" date="2023-10" db="EMBL/GenBank/DDBJ databases">
        <title>Draft Genome Sequence of Candida saopaulonensis from a very Premature Infant with Sepsis.</title>
        <authorList>
            <person name="Ning Y."/>
            <person name="Dai R."/>
            <person name="Xiao M."/>
            <person name="Xu Y."/>
            <person name="Yan Q."/>
            <person name="Zhang L."/>
        </authorList>
    </citation>
    <scope>NUCLEOTIDE SEQUENCE [LARGE SCALE GENOMIC DNA]</scope>
    <source>
        <strain evidence="8 9">19XY460</strain>
    </source>
</reference>
<dbReference type="AlphaFoldDB" id="A0AAX4H5H4"/>
<evidence type="ECO:0008006" key="10">
    <source>
        <dbReference type="Google" id="ProtNLM"/>
    </source>
</evidence>
<dbReference type="RefSeq" id="XP_062876120.1">
    <property type="nucleotide sequence ID" value="XM_063020050.1"/>
</dbReference>
<evidence type="ECO:0000256" key="6">
    <source>
        <dbReference type="SAM" id="Phobius"/>
    </source>
</evidence>
<dbReference type="GO" id="GO:0005794">
    <property type="term" value="C:Golgi apparatus"/>
    <property type="evidence" value="ECO:0007669"/>
    <property type="project" value="TreeGrafter"/>
</dbReference>
<keyword evidence="9" id="KW-1185">Reference proteome</keyword>
<dbReference type="EMBL" id="CP138894">
    <property type="protein sequence ID" value="WPK23734.1"/>
    <property type="molecule type" value="Genomic_DNA"/>
</dbReference>
<feature type="signal peptide" evidence="7">
    <location>
        <begin position="1"/>
        <end position="28"/>
    </location>
</feature>
<evidence type="ECO:0000256" key="5">
    <source>
        <dbReference type="ARBA" id="ARBA00022968"/>
    </source>
</evidence>
<evidence type="ECO:0000256" key="1">
    <source>
        <dbReference type="ARBA" id="ARBA00004606"/>
    </source>
</evidence>
<keyword evidence="5" id="KW-0735">Signal-anchor</keyword>
<accession>A0AAX4H5H4</accession>
<dbReference type="PANTHER" id="PTHR31121:SF10">
    <property type="entry name" value="MANNOSYLTRANSFERASE KTR2-RELATED"/>
    <property type="match status" value="1"/>
</dbReference>
<dbReference type="GO" id="GO:0000032">
    <property type="term" value="P:cell wall mannoprotein biosynthetic process"/>
    <property type="evidence" value="ECO:0007669"/>
    <property type="project" value="TreeGrafter"/>
</dbReference>
<dbReference type="GO" id="GO:0000026">
    <property type="term" value="F:alpha-1,2-mannosyltransferase activity"/>
    <property type="evidence" value="ECO:0007669"/>
    <property type="project" value="TreeGrafter"/>
</dbReference>
<keyword evidence="6" id="KW-0812">Transmembrane</keyword>
<dbReference type="GO" id="GO:0006493">
    <property type="term" value="P:protein O-linked glycosylation"/>
    <property type="evidence" value="ECO:0007669"/>
    <property type="project" value="TreeGrafter"/>
</dbReference>
<keyword evidence="6" id="KW-1133">Transmembrane helix</keyword>